<dbReference type="InterPro" id="IPR036397">
    <property type="entry name" value="RNaseH_sf"/>
</dbReference>
<proteinExistence type="predicted"/>
<dbReference type="SUPFAM" id="SSF53098">
    <property type="entry name" value="Ribonuclease H-like"/>
    <property type="match status" value="1"/>
</dbReference>
<comment type="caution">
    <text evidence="3">The sequence shown here is derived from an EMBL/GenBank/DDBJ whole genome shotgun (WGS) entry which is preliminary data.</text>
</comment>
<feature type="domain" description="ExoI SH3-like" evidence="1">
    <location>
        <begin position="198"/>
        <end position="339"/>
    </location>
</feature>
<dbReference type="InterPro" id="IPR012337">
    <property type="entry name" value="RNaseH-like_sf"/>
</dbReference>
<dbReference type="Gene3D" id="3.30.420.10">
    <property type="entry name" value="Ribonuclease H-like superfamily/Ribonuclease H"/>
    <property type="match status" value="1"/>
</dbReference>
<dbReference type="EMBL" id="JAGMWN010000002">
    <property type="protein sequence ID" value="MBP5856358.1"/>
    <property type="molecule type" value="Genomic_DNA"/>
</dbReference>
<dbReference type="GO" id="GO:0046872">
    <property type="term" value="F:metal ion binding"/>
    <property type="evidence" value="ECO:0007669"/>
    <property type="project" value="UniProtKB-KW"/>
</dbReference>
<evidence type="ECO:0000313" key="3">
    <source>
        <dbReference type="EMBL" id="MBP5856358.1"/>
    </source>
</evidence>
<dbReference type="Gene3D" id="1.20.1280.70">
    <property type="entry name" value="Exonuclease ExoI, domain 3"/>
    <property type="match status" value="1"/>
</dbReference>
<dbReference type="GO" id="GO:0003677">
    <property type="term" value="F:DNA binding"/>
    <property type="evidence" value="ECO:0007669"/>
    <property type="project" value="UniProtKB-KW"/>
</dbReference>
<dbReference type="Gene3D" id="3.30.1520.20">
    <property type="entry name" value="Exonuclease ExoI, domain 2"/>
    <property type="match status" value="1"/>
</dbReference>
<dbReference type="GO" id="GO:0008310">
    <property type="term" value="F:single-stranded DNA 3'-5' DNA exonuclease activity"/>
    <property type="evidence" value="ECO:0007669"/>
    <property type="project" value="UniProtKB-EC"/>
</dbReference>
<name>A0A8J7SHE8_9PROT</name>
<dbReference type="InterPro" id="IPR058561">
    <property type="entry name" value="Exonuc_1_C"/>
</dbReference>
<reference evidence="3" key="1">
    <citation type="submission" date="2021-04" db="EMBL/GenBank/DDBJ databases">
        <authorList>
            <person name="Zhang D.-C."/>
        </authorList>
    </citation>
    <scope>NUCLEOTIDE SEQUENCE</scope>
    <source>
        <strain evidence="3">CGMCC 1.15697</strain>
    </source>
</reference>
<feature type="domain" description="ExoI C-terminal" evidence="2">
    <location>
        <begin position="344"/>
        <end position="465"/>
    </location>
</feature>
<dbReference type="Pfam" id="PF26016">
    <property type="entry name" value="ExoI_C"/>
    <property type="match status" value="1"/>
</dbReference>
<evidence type="ECO:0000313" key="4">
    <source>
        <dbReference type="Proteomes" id="UP000672602"/>
    </source>
</evidence>
<protein>
    <submittedName>
        <fullName evidence="3">Uncharacterized protein</fullName>
    </submittedName>
</protein>
<sequence length="467" mass="52442">MTHFLFYDFETSGLAIGFDQVLQIGAVACDPDLRPVPDARMNARCRLMPHVVPSPTALYVTHLHPDRLDEPETRHWDLMADFERFASRYGPAIFIGHNSLGFDESVLRHARFQSLLDPYLTNKHGNRRGDTMRFARAVWLFRPGEIDLPMTDSGRPSFKLGPLAAANGIAFDAADAHDALYDVEKTAELAAMIRERSPAVWHAMLDNTAKQNAERLMRDNPVFAAGHVDRFNTLSAWAGSLIGTFQSEAAVLDLGTDPDDLAAHPLEELIGLIGTDPAQPIKPMRLNAQPYAVPLDVASEDYFARLPTLDKAEWHRRAARLAANGRLRQKILEAMSKRFADREPSPHVEERLYDGFIPRHDEPLMARFRDAPPEERQELIGQFEDKRLASFARRIVYFDSPHALPAGTVAKLDAWKRERLVEAAEVPWTTLPAARADLATLRETEGNDPLFDAIEAYLDRREAALSA</sequence>
<dbReference type="PROSITE" id="PS51785">
    <property type="entry name" value="EXOI_C"/>
    <property type="match status" value="1"/>
</dbReference>
<dbReference type="SMART" id="SM00479">
    <property type="entry name" value="EXOIII"/>
    <property type="match status" value="1"/>
</dbReference>
<dbReference type="Pfam" id="PF00929">
    <property type="entry name" value="RNase_T"/>
    <property type="match status" value="1"/>
</dbReference>
<accession>A0A8J7SHE8</accession>
<organism evidence="3 4">
    <name type="scientific">Marivibrio halodurans</name>
    <dbReference type="NCBI Taxonomy" id="2039722"/>
    <lineage>
        <taxon>Bacteria</taxon>
        <taxon>Pseudomonadati</taxon>
        <taxon>Pseudomonadota</taxon>
        <taxon>Alphaproteobacteria</taxon>
        <taxon>Rhodospirillales</taxon>
        <taxon>Rhodospirillaceae</taxon>
        <taxon>Marivibrio</taxon>
    </lineage>
</organism>
<dbReference type="AlphaFoldDB" id="A0A8J7SHE8"/>
<dbReference type="Proteomes" id="UP000672602">
    <property type="component" value="Unassembled WGS sequence"/>
</dbReference>
<evidence type="ECO:0000259" key="1">
    <source>
        <dbReference type="PROSITE" id="PS51784"/>
    </source>
</evidence>
<dbReference type="InterPro" id="IPR038649">
    <property type="entry name" value="EXOI_SH3_sf"/>
</dbReference>
<dbReference type="InterPro" id="IPR013520">
    <property type="entry name" value="Ribonucl_H"/>
</dbReference>
<dbReference type="RefSeq" id="WP_210680939.1">
    <property type="nucleotide sequence ID" value="NZ_JAGMWN010000002.1"/>
</dbReference>
<keyword evidence="4" id="KW-1185">Reference proteome</keyword>
<dbReference type="GO" id="GO:0006281">
    <property type="term" value="P:DNA repair"/>
    <property type="evidence" value="ECO:0007669"/>
    <property type="project" value="UniProtKB-KW"/>
</dbReference>
<dbReference type="InterPro" id="IPR034747">
    <property type="entry name" value="EXOI_SH3"/>
</dbReference>
<gene>
    <name evidence="3" type="ORF">KAJ83_05025</name>
</gene>
<evidence type="ECO:0000259" key="2">
    <source>
        <dbReference type="PROSITE" id="PS51785"/>
    </source>
</evidence>
<dbReference type="PROSITE" id="PS51784">
    <property type="entry name" value="EXOI_SH3"/>
    <property type="match status" value="1"/>
</dbReference>